<organism evidence="3 4">
    <name type="scientific">Streptomyces argyrophylli</name>
    <dbReference type="NCBI Taxonomy" id="2726118"/>
    <lineage>
        <taxon>Bacteria</taxon>
        <taxon>Bacillati</taxon>
        <taxon>Actinomycetota</taxon>
        <taxon>Actinomycetes</taxon>
        <taxon>Kitasatosporales</taxon>
        <taxon>Streptomycetaceae</taxon>
        <taxon>Streptomyces</taxon>
    </lineage>
</organism>
<dbReference type="PANTHER" id="PTHR43039">
    <property type="entry name" value="ESTERASE-RELATED"/>
    <property type="match status" value="1"/>
</dbReference>
<gene>
    <name evidence="3" type="ORF">HKX69_01910</name>
</gene>
<feature type="compositionally biased region" description="Basic and acidic residues" evidence="2">
    <location>
        <begin position="61"/>
        <end position="74"/>
    </location>
</feature>
<dbReference type="AlphaFoldDB" id="A0A6M4PFK4"/>
<evidence type="ECO:0000313" key="4">
    <source>
        <dbReference type="Proteomes" id="UP000502641"/>
    </source>
</evidence>
<sequence length="163" mass="17268">MGIPRRNDVRVIGQGRGRTTILAHGVGCDRDLWRLTPGPARHSRVTLPDHVVSGRSGPAARQEEHHTAPDGYARDVVDVGGQPDPRDAVFAGHPVGAMAGVPAAAAVPDRPGSPVVVCPSPSRIDEEDHRDRLFTSAATGHRRQPSVPRATARATTARVEEPG</sequence>
<reference evidence="3 4" key="1">
    <citation type="submission" date="2020-05" db="EMBL/GenBank/DDBJ databases">
        <authorList>
            <person name="Li K."/>
        </authorList>
    </citation>
    <scope>NUCLEOTIDE SEQUENCE [LARGE SCALE GENOMIC DNA]</scope>
    <source>
        <strain evidence="4">jing01</strain>
    </source>
</reference>
<evidence type="ECO:0000256" key="1">
    <source>
        <dbReference type="ARBA" id="ARBA00008645"/>
    </source>
</evidence>
<evidence type="ECO:0000256" key="2">
    <source>
        <dbReference type="SAM" id="MobiDB-lite"/>
    </source>
</evidence>
<dbReference type="KEGG" id="sarg:HKX69_01910"/>
<name>A0A6M4PFK4_9ACTN</name>
<feature type="compositionally biased region" description="Low complexity" evidence="2">
    <location>
        <begin position="107"/>
        <end position="122"/>
    </location>
</feature>
<dbReference type="EMBL" id="CP053189">
    <property type="protein sequence ID" value="QJS08436.1"/>
    <property type="molecule type" value="Genomic_DNA"/>
</dbReference>
<feature type="compositionally biased region" description="Basic and acidic residues" evidence="2">
    <location>
        <begin position="123"/>
        <end position="133"/>
    </location>
</feature>
<feature type="region of interest" description="Disordered" evidence="2">
    <location>
        <begin position="49"/>
        <end position="74"/>
    </location>
</feature>
<keyword evidence="4" id="KW-1185">Reference proteome</keyword>
<comment type="similarity">
    <text evidence="1">Belongs to the AB hydrolase superfamily.</text>
</comment>
<dbReference type="Gene3D" id="3.40.50.1820">
    <property type="entry name" value="alpha/beta hydrolase"/>
    <property type="match status" value="1"/>
</dbReference>
<dbReference type="SUPFAM" id="SSF53474">
    <property type="entry name" value="alpha/beta-Hydrolases"/>
    <property type="match status" value="1"/>
</dbReference>
<evidence type="ECO:0000313" key="3">
    <source>
        <dbReference type="EMBL" id="QJS08436.1"/>
    </source>
</evidence>
<dbReference type="Proteomes" id="UP000502641">
    <property type="component" value="Chromosome"/>
</dbReference>
<accession>A0A6M4PFK4</accession>
<protein>
    <recommendedName>
        <fullName evidence="5">Alpha/beta hydrolase</fullName>
    </recommendedName>
</protein>
<feature type="region of interest" description="Disordered" evidence="2">
    <location>
        <begin position="107"/>
        <end position="163"/>
    </location>
</feature>
<dbReference type="InterPro" id="IPR029058">
    <property type="entry name" value="AB_hydrolase_fold"/>
</dbReference>
<proteinExistence type="inferred from homology"/>
<evidence type="ECO:0008006" key="5">
    <source>
        <dbReference type="Google" id="ProtNLM"/>
    </source>
</evidence>
<dbReference type="RefSeq" id="WP_171150332.1">
    <property type="nucleotide sequence ID" value="NZ_CP053189.1"/>
</dbReference>